<proteinExistence type="predicted"/>
<keyword evidence="4 13" id="KW-0732">Signal</keyword>
<evidence type="ECO:0000256" key="8">
    <source>
        <dbReference type="ARBA" id="ARBA00022989"/>
    </source>
</evidence>
<accession>A0AAV4JXR3</accession>
<dbReference type="PROSITE" id="PS50268">
    <property type="entry name" value="CADHERIN_2"/>
    <property type="match status" value="14"/>
</dbReference>
<dbReference type="GO" id="GO:0007156">
    <property type="term" value="P:homophilic cell adhesion via plasma membrane adhesion molecules"/>
    <property type="evidence" value="ECO:0007669"/>
    <property type="project" value="InterPro"/>
</dbReference>
<keyword evidence="6 11" id="KW-0106">Calcium</keyword>
<evidence type="ECO:0000256" key="5">
    <source>
        <dbReference type="ARBA" id="ARBA00022737"/>
    </source>
</evidence>
<evidence type="ECO:0000256" key="2">
    <source>
        <dbReference type="ARBA" id="ARBA00022475"/>
    </source>
</evidence>
<evidence type="ECO:0000256" key="6">
    <source>
        <dbReference type="ARBA" id="ARBA00022837"/>
    </source>
</evidence>
<dbReference type="FunFam" id="2.60.40.60:FF:000116">
    <property type="entry name" value="Dachsous cadherin-related 2"/>
    <property type="match status" value="1"/>
</dbReference>
<name>A0AAV4JXR3_9GAST</name>
<feature type="domain" description="Cadherin" evidence="14">
    <location>
        <begin position="31"/>
        <end position="134"/>
    </location>
</feature>
<feature type="domain" description="Cadherin" evidence="14">
    <location>
        <begin position="511"/>
        <end position="615"/>
    </location>
</feature>
<dbReference type="FunFam" id="2.60.40.60:FF:000004">
    <property type="entry name" value="Protocadherin 1 gamma 2"/>
    <property type="match status" value="1"/>
</dbReference>
<feature type="domain" description="Cadherin" evidence="14">
    <location>
        <begin position="1538"/>
        <end position="1660"/>
    </location>
</feature>
<evidence type="ECO:0000256" key="4">
    <source>
        <dbReference type="ARBA" id="ARBA00022729"/>
    </source>
</evidence>
<feature type="domain" description="Cadherin" evidence="14">
    <location>
        <begin position="1295"/>
        <end position="1397"/>
    </location>
</feature>
<dbReference type="GO" id="GO:0005886">
    <property type="term" value="C:plasma membrane"/>
    <property type="evidence" value="ECO:0007669"/>
    <property type="project" value="UniProtKB-SubCell"/>
</dbReference>
<evidence type="ECO:0000259" key="14">
    <source>
        <dbReference type="PROSITE" id="PS50268"/>
    </source>
</evidence>
<dbReference type="EMBL" id="BMAT01010364">
    <property type="protein sequence ID" value="GFS25356.1"/>
    <property type="molecule type" value="Genomic_DNA"/>
</dbReference>
<feature type="transmembrane region" description="Helical" evidence="12">
    <location>
        <begin position="1761"/>
        <end position="1787"/>
    </location>
</feature>
<evidence type="ECO:0000256" key="13">
    <source>
        <dbReference type="SAM" id="SignalP"/>
    </source>
</evidence>
<feature type="domain" description="Cadherin" evidence="14">
    <location>
        <begin position="276"/>
        <end position="391"/>
    </location>
</feature>
<feature type="domain" description="Cadherin" evidence="14">
    <location>
        <begin position="836"/>
        <end position="972"/>
    </location>
</feature>
<evidence type="ECO:0000256" key="3">
    <source>
        <dbReference type="ARBA" id="ARBA00022692"/>
    </source>
</evidence>
<feature type="signal peptide" evidence="13">
    <location>
        <begin position="1"/>
        <end position="21"/>
    </location>
</feature>
<dbReference type="Pfam" id="PF00028">
    <property type="entry name" value="Cadherin"/>
    <property type="match status" value="8"/>
</dbReference>
<dbReference type="SUPFAM" id="SSF49313">
    <property type="entry name" value="Cadherin-like"/>
    <property type="match status" value="14"/>
</dbReference>
<comment type="caution">
    <text evidence="15">The sequence shown here is derived from an EMBL/GenBank/DDBJ whole genome shotgun (WGS) entry which is preliminary data.</text>
</comment>
<dbReference type="PROSITE" id="PS00232">
    <property type="entry name" value="CADHERIN_1"/>
    <property type="match status" value="5"/>
</dbReference>
<evidence type="ECO:0000256" key="12">
    <source>
        <dbReference type="SAM" id="Phobius"/>
    </source>
</evidence>
<dbReference type="InterPro" id="IPR020894">
    <property type="entry name" value="Cadherin_CS"/>
</dbReference>
<keyword evidence="10" id="KW-0325">Glycoprotein</keyword>
<feature type="domain" description="Cadherin" evidence="14">
    <location>
        <begin position="957"/>
        <end position="1061"/>
    </location>
</feature>
<keyword evidence="3 12" id="KW-0812">Transmembrane</keyword>
<dbReference type="FunFam" id="2.60.40.60:FF:000033">
    <property type="entry name" value="FAT atypical cadherin 1"/>
    <property type="match status" value="1"/>
</dbReference>
<dbReference type="InterPro" id="IPR002126">
    <property type="entry name" value="Cadherin-like_dom"/>
</dbReference>
<dbReference type="Gene3D" id="2.60.40.60">
    <property type="entry name" value="Cadherins"/>
    <property type="match status" value="14"/>
</dbReference>
<dbReference type="PRINTS" id="PR00205">
    <property type="entry name" value="CADHERIN"/>
</dbReference>
<evidence type="ECO:0000256" key="9">
    <source>
        <dbReference type="ARBA" id="ARBA00023136"/>
    </source>
</evidence>
<sequence length="1806" mass="199156">MGRETFPFLAIFSVLVAIASGNSPPSWVEPTIDVFVSGFSEDTPVGSELGYVVCDDPDGDIVRYRLTSGNAVRVRSNGLVTLAVPLDFEKTDNIAYDITFECVDVTSTGRPINSWVPIRTVISPLDANDNAPEFSVSSKDGYSFFISEDSPVSTQLTPPILISDVDRGDNAILDQLYIICNSPNPIDLANLTDTSRATCEKFDISYQQDDEGEYTAFLRVISPLNYEERLVYSSSLIAIDGLRNAGRKLTTSVNIQINVRDAQDRPPIFINVGASATVNEAAPVGTTISGFGITASDGDFGDLRPVNLSIIKDELNAFDLTPTVLVVPDDGIYESKLVLKNQLDREAITTAYEFVVKVTELDKVTGAATDATATATYSVFVTDTNDNAPTFSQPFYNVSVIESLSDQATQIAGFRIVCNDPDEPSNARYRVSVVRQSYPIYSVTPGLTFTGSANMFLQVDDSRYLDYDNPQYRTQQVVLVAREVGTTLRLSSSTTIQLNLRDINDNSPRFTQSSYSIEISESIKQFPYNFLNITATDIDEGENGRVTYKLEGETENLFVIDEDTGAISLQSAVNYESTPQYVFLAYATDNAFVKRQKQVQITVNILNANDERPRFLLPVYQTSVNESQLVFLNPVNITAVDNEDGTGQITYRIASGQTANSAFLLNPTSGVLTLRNRLNFEETPIGNDGKNTGVFELRVEASDNGQPPQTSVVPVYINVIDVNDHSPEVNPRTYIVKLSELAPPGAFVTRVLATDADGGNFGTLFYRVGQGLSDNFVVDPSTGNITVGQNRQFDYGDRDRYELEVIVSDGGAPQLSATATVFIDLLDGNNQPPTFNELLYYIYTDEKTPVGTVVQAITASDVDTDSSLEYSIPQSSIKASNPDGRSLNALSAFDYKNAFGVNNKGGIFVQRALSREEANEISFTLQVKDLKTEEGSATATTLVTIIIRGDVNTNITFDQATTVYMNENSPIGYNAITVIARDPNNNAVNRYNMITAGSSQNFEVKANGRITLVRQIDYENDPQPDHLHRVVVQAISNDGLQSATVTATISIVDVNDNAPSFSSPLYETSVPETYTYPRDVISIFATDPDSRSYGPLDISISGGLDSDDFQIFQEAPQGGLRASRRATVIVAPGKTLDYNRRSVYNLDITVTDNVNEDFSSARLSTTTRLIIKVIDENNNSPVFADASRMLAVPETAQIDQSIATLIATDKDFGDNGEISYSLEAGSETGLGLFSISSVSGTVRVKGNLLGLGGQVFSMQVRARDNGNIPNSATMDLRISVQNTEDDDGNPKWIQPSNGYIVRVPENTQDVLLNLKLQARPRTGTGILYTLSERSDSYDRFTINSVTGDITMKQLDRERKEFYNLLVYAEDTSNSTVLRSGRTIVIQLIDVDDNSPTFTNPDKYSQCEPVIDRPLTLYVRENTPTNTIVYVVSACDPDSGENSEIVYEWFNKTATCEIANSGTLLGLNSDTGDLYIRESIDYEQVKGFGLCVEARQAMRQSRKKRAVNLNSFNVNDAQYNNVAFINVIVVDENDNRPIFPQRELVTVVMAQPESGPVITLAANDTDSPSNSVILYRVTSSVFMDKSGREQASADVFIFRGNSGALYPALPSYQSFSGGRFKLNVVAIDEANPKFTDNVEIVIYVYEEGQSLKLILEEKPSTVIAYSEEMIKALNDVSGDYSFTYLQLSEHRTDDGIEPDKTDVCFLAVNENDKTILNIRQLIDVLDDPKFKSVINTKSYSITDRGQCYPQQSSEKDVRWRNLWWVLVAVAIFIFICCLILIVLVVLLYNKYRRYMETHQTYLAEVSQ</sequence>
<keyword evidence="2" id="KW-1003">Cell membrane</keyword>
<evidence type="ECO:0000256" key="7">
    <source>
        <dbReference type="ARBA" id="ARBA00022889"/>
    </source>
</evidence>
<evidence type="ECO:0000313" key="15">
    <source>
        <dbReference type="EMBL" id="GFS25356.1"/>
    </source>
</evidence>
<feature type="domain" description="Cadherin" evidence="14">
    <location>
        <begin position="730"/>
        <end position="835"/>
    </location>
</feature>
<dbReference type="Proteomes" id="UP000762676">
    <property type="component" value="Unassembled WGS sequence"/>
</dbReference>
<reference evidence="15 16" key="1">
    <citation type="journal article" date="2021" name="Elife">
        <title>Chloroplast acquisition without the gene transfer in kleptoplastic sea slugs, Plakobranchus ocellatus.</title>
        <authorList>
            <person name="Maeda T."/>
            <person name="Takahashi S."/>
            <person name="Yoshida T."/>
            <person name="Shimamura S."/>
            <person name="Takaki Y."/>
            <person name="Nagai Y."/>
            <person name="Toyoda A."/>
            <person name="Suzuki Y."/>
            <person name="Arimoto A."/>
            <person name="Ishii H."/>
            <person name="Satoh N."/>
            <person name="Nishiyama T."/>
            <person name="Hasebe M."/>
            <person name="Maruyama T."/>
            <person name="Minagawa J."/>
            <person name="Obokata J."/>
            <person name="Shigenobu S."/>
        </authorList>
    </citation>
    <scope>NUCLEOTIDE SEQUENCE [LARGE SCALE GENOMIC DNA]</scope>
</reference>
<dbReference type="PANTHER" id="PTHR24026:SF133">
    <property type="entry name" value="CADHERIN-RELATED FAMILY MEMBER 2"/>
    <property type="match status" value="1"/>
</dbReference>
<gene>
    <name evidence="15" type="ORF">ElyMa_005181600</name>
</gene>
<keyword evidence="16" id="KW-1185">Reference proteome</keyword>
<evidence type="ECO:0000256" key="10">
    <source>
        <dbReference type="ARBA" id="ARBA00023180"/>
    </source>
</evidence>
<feature type="chain" id="PRO_5043887310" evidence="13">
    <location>
        <begin position="22"/>
        <end position="1806"/>
    </location>
</feature>
<dbReference type="CDD" id="cd11304">
    <property type="entry name" value="Cadherin_repeat"/>
    <property type="match status" value="12"/>
</dbReference>
<dbReference type="InterPro" id="IPR015919">
    <property type="entry name" value="Cadherin-like_sf"/>
</dbReference>
<keyword evidence="9 12" id="KW-0472">Membrane</keyword>
<feature type="domain" description="Cadherin" evidence="14">
    <location>
        <begin position="138"/>
        <end position="269"/>
    </location>
</feature>
<keyword evidence="5" id="KW-0677">Repeat</keyword>
<evidence type="ECO:0000256" key="11">
    <source>
        <dbReference type="PROSITE-ProRule" id="PRU00043"/>
    </source>
</evidence>
<feature type="domain" description="Cadherin" evidence="14">
    <location>
        <begin position="392"/>
        <end position="510"/>
    </location>
</feature>
<dbReference type="GO" id="GO:0005509">
    <property type="term" value="F:calcium ion binding"/>
    <property type="evidence" value="ECO:0007669"/>
    <property type="project" value="UniProtKB-UniRule"/>
</dbReference>
<comment type="subcellular location">
    <subcellularLocation>
        <location evidence="1">Cell membrane</location>
        <topology evidence="1">Single-pass type I membrane protein</topology>
    </subcellularLocation>
</comment>
<organism evidence="15 16">
    <name type="scientific">Elysia marginata</name>
    <dbReference type="NCBI Taxonomy" id="1093978"/>
    <lineage>
        <taxon>Eukaryota</taxon>
        <taxon>Metazoa</taxon>
        <taxon>Spiralia</taxon>
        <taxon>Lophotrochozoa</taxon>
        <taxon>Mollusca</taxon>
        <taxon>Gastropoda</taxon>
        <taxon>Heterobranchia</taxon>
        <taxon>Euthyneura</taxon>
        <taxon>Panpulmonata</taxon>
        <taxon>Sacoglossa</taxon>
        <taxon>Placobranchoidea</taxon>
        <taxon>Plakobranchidae</taxon>
        <taxon>Elysia</taxon>
    </lineage>
</organism>
<feature type="domain" description="Cadherin" evidence="14">
    <location>
        <begin position="1184"/>
        <end position="1292"/>
    </location>
</feature>
<feature type="domain" description="Cadherin" evidence="14">
    <location>
        <begin position="616"/>
        <end position="729"/>
    </location>
</feature>
<protein>
    <submittedName>
        <fullName evidence="15">Cadherin-23</fullName>
    </submittedName>
</protein>
<keyword evidence="8 12" id="KW-1133">Transmembrane helix</keyword>
<evidence type="ECO:0000256" key="1">
    <source>
        <dbReference type="ARBA" id="ARBA00004251"/>
    </source>
</evidence>
<feature type="domain" description="Cadherin" evidence="14">
    <location>
        <begin position="1062"/>
        <end position="1183"/>
    </location>
</feature>
<dbReference type="PANTHER" id="PTHR24026">
    <property type="entry name" value="FAT ATYPICAL CADHERIN-RELATED"/>
    <property type="match status" value="1"/>
</dbReference>
<evidence type="ECO:0000313" key="16">
    <source>
        <dbReference type="Proteomes" id="UP000762676"/>
    </source>
</evidence>
<dbReference type="SMART" id="SM00112">
    <property type="entry name" value="CA"/>
    <property type="match status" value="13"/>
</dbReference>
<feature type="domain" description="Cadherin" evidence="14">
    <location>
        <begin position="1410"/>
        <end position="1538"/>
    </location>
</feature>
<keyword evidence="7" id="KW-0130">Cell adhesion</keyword>